<evidence type="ECO:0000256" key="1">
    <source>
        <dbReference type="ARBA" id="ARBA00005641"/>
    </source>
</evidence>
<dbReference type="SUPFAM" id="SSF51445">
    <property type="entry name" value="(Trans)glycosidases"/>
    <property type="match status" value="1"/>
</dbReference>
<dbReference type="PANTHER" id="PTHR35923">
    <property type="entry name" value="MAJOR EXTRACELLULAR ENDOGLUCANASE"/>
    <property type="match status" value="1"/>
</dbReference>
<reference evidence="10" key="1">
    <citation type="submission" date="2019-03" db="EMBL/GenBank/DDBJ databases">
        <title>Long read genome sequence of the mycoparasitic Pythium oligandrum ATCC 38472 isolated from sugarbeet rhizosphere.</title>
        <authorList>
            <person name="Gaulin E."/>
        </authorList>
    </citation>
    <scope>NUCLEOTIDE SEQUENCE</scope>
    <source>
        <strain evidence="10">ATCC 38472_TT</strain>
    </source>
</reference>
<evidence type="ECO:0000256" key="5">
    <source>
        <dbReference type="ARBA" id="ARBA00023295"/>
    </source>
</evidence>
<keyword evidence="6" id="KW-0624">Polysaccharide degradation</keyword>
<sequence>MSRPSMSNRSSEVERIIAAAEVDTTFAGKKAIRYRGRRSTWPGALGLFVIFAGTIAGLVYYGIQEHEAVNDVLASDAAIRQRWGYGTVIDDGRPVGNVTEDIDVVNPEEYVDRKCEQPNYISKNGKIYASFTGGKEVQLNIKGVNWLGMEVSAGVPKGLWDNSREGSTLYRVGQFLSNNKFNAVRLPLSIDAALRNTEITTNLVNTNSNRALAGATRYRSFLGLIVQGLGTFNMSVVLDFHVLSALSKDADGLWYGTSIQLNDIKEAITNLAMDLCNSKYYNIMGIDLKDGLSKTATWGDGSNTDWAAAATTLGNHVVKECPKWLAFVQGVEGSSHKDKYDGDREIKSKFFAGSDLSGVKDSPIKLDTSNKLVYAPKYWTSSYLPMAYFFDSGEPKGDMLEDYVESSNDTLKKNVDLNMNYMFGPALESGAAVVLSSFGGLLGTEDKTKSKTSTRIVEILIEKMLASEKGLAGGFWWTFNPETSWPYPAPDNSNSTQSGLVDKAYREANQNVLKNLKGMDKMPGVNFLPCITA</sequence>
<dbReference type="Pfam" id="PF00150">
    <property type="entry name" value="Cellulase"/>
    <property type="match status" value="1"/>
</dbReference>
<dbReference type="GO" id="GO:0004553">
    <property type="term" value="F:hydrolase activity, hydrolyzing O-glycosyl compounds"/>
    <property type="evidence" value="ECO:0007669"/>
    <property type="project" value="InterPro"/>
</dbReference>
<evidence type="ECO:0000256" key="7">
    <source>
        <dbReference type="RuleBase" id="RU361153"/>
    </source>
</evidence>
<dbReference type="OrthoDB" id="442731at2759"/>
<keyword evidence="8" id="KW-0472">Membrane</keyword>
<dbReference type="AlphaFoldDB" id="A0A8K1FIL8"/>
<comment type="similarity">
    <text evidence="1 7">Belongs to the glycosyl hydrolase 5 (cellulase A) family.</text>
</comment>
<dbReference type="Proteomes" id="UP000794436">
    <property type="component" value="Unassembled WGS sequence"/>
</dbReference>
<comment type="caution">
    <text evidence="10">The sequence shown here is derived from an EMBL/GenBank/DDBJ whole genome shotgun (WGS) entry which is preliminary data.</text>
</comment>
<dbReference type="EMBL" id="SPLM01000042">
    <property type="protein sequence ID" value="TMW63961.1"/>
    <property type="molecule type" value="Genomic_DNA"/>
</dbReference>
<dbReference type="PANTHER" id="PTHR35923:SF2">
    <property type="entry name" value="ENDOGLUCANASE"/>
    <property type="match status" value="1"/>
</dbReference>
<dbReference type="Gene3D" id="3.20.20.80">
    <property type="entry name" value="Glycosidases"/>
    <property type="match status" value="1"/>
</dbReference>
<evidence type="ECO:0000256" key="6">
    <source>
        <dbReference type="ARBA" id="ARBA00023326"/>
    </source>
</evidence>
<dbReference type="InterPro" id="IPR001547">
    <property type="entry name" value="Glyco_hydro_5"/>
</dbReference>
<dbReference type="InterPro" id="IPR017853">
    <property type="entry name" value="GH"/>
</dbReference>
<name>A0A8K1FIL8_PYTOL</name>
<proteinExistence type="inferred from homology"/>
<evidence type="ECO:0000313" key="10">
    <source>
        <dbReference type="EMBL" id="TMW63961.1"/>
    </source>
</evidence>
<keyword evidence="3" id="KW-0136">Cellulose degradation</keyword>
<feature type="domain" description="Glycoside hydrolase family 5" evidence="9">
    <location>
        <begin position="140"/>
        <end position="460"/>
    </location>
</feature>
<dbReference type="GO" id="GO:0030245">
    <property type="term" value="P:cellulose catabolic process"/>
    <property type="evidence" value="ECO:0007669"/>
    <property type="project" value="UniProtKB-KW"/>
</dbReference>
<gene>
    <name evidence="10" type="ORF">Poli38472_014666</name>
</gene>
<evidence type="ECO:0000256" key="3">
    <source>
        <dbReference type="ARBA" id="ARBA00023001"/>
    </source>
</evidence>
<keyword evidence="11" id="KW-1185">Reference proteome</keyword>
<evidence type="ECO:0000256" key="8">
    <source>
        <dbReference type="SAM" id="Phobius"/>
    </source>
</evidence>
<feature type="transmembrane region" description="Helical" evidence="8">
    <location>
        <begin position="43"/>
        <end position="63"/>
    </location>
</feature>
<keyword evidence="5 7" id="KW-0326">Glycosidase</keyword>
<keyword evidence="8" id="KW-0812">Transmembrane</keyword>
<organism evidence="10 11">
    <name type="scientific">Pythium oligandrum</name>
    <name type="common">Mycoparasitic fungus</name>
    <dbReference type="NCBI Taxonomy" id="41045"/>
    <lineage>
        <taxon>Eukaryota</taxon>
        <taxon>Sar</taxon>
        <taxon>Stramenopiles</taxon>
        <taxon>Oomycota</taxon>
        <taxon>Peronosporomycetes</taxon>
        <taxon>Pythiales</taxon>
        <taxon>Pythiaceae</taxon>
        <taxon>Pythium</taxon>
    </lineage>
</organism>
<protein>
    <recommendedName>
        <fullName evidence="9">Glycoside hydrolase family 5 domain-containing protein</fullName>
    </recommendedName>
</protein>
<keyword evidence="2 7" id="KW-0378">Hydrolase</keyword>
<evidence type="ECO:0000259" key="9">
    <source>
        <dbReference type="Pfam" id="PF00150"/>
    </source>
</evidence>
<keyword evidence="4" id="KW-0119">Carbohydrate metabolism</keyword>
<keyword evidence="8" id="KW-1133">Transmembrane helix</keyword>
<accession>A0A8K1FIL8</accession>
<evidence type="ECO:0000256" key="2">
    <source>
        <dbReference type="ARBA" id="ARBA00022801"/>
    </source>
</evidence>
<evidence type="ECO:0000256" key="4">
    <source>
        <dbReference type="ARBA" id="ARBA00023277"/>
    </source>
</evidence>
<evidence type="ECO:0000313" key="11">
    <source>
        <dbReference type="Proteomes" id="UP000794436"/>
    </source>
</evidence>